<keyword evidence="6" id="KW-0675">Receptor</keyword>
<feature type="transmembrane region" description="Helical" evidence="8">
    <location>
        <begin position="369"/>
        <end position="388"/>
    </location>
</feature>
<dbReference type="Proteomes" id="UP000215335">
    <property type="component" value="Unassembled WGS sequence"/>
</dbReference>
<keyword evidence="5 8" id="KW-0472">Membrane</keyword>
<feature type="chain" id="PRO_5013076504" description="Ionotropic glutamate receptor C-terminal domain-containing protein" evidence="9">
    <location>
        <begin position="22"/>
        <end position="550"/>
    </location>
</feature>
<feature type="transmembrane region" description="Helical" evidence="8">
    <location>
        <begin position="507"/>
        <end position="532"/>
    </location>
</feature>
<evidence type="ECO:0000313" key="11">
    <source>
        <dbReference type="Proteomes" id="UP000215335"/>
    </source>
</evidence>
<dbReference type="EMBL" id="NNAY01000720">
    <property type="protein sequence ID" value="OXU26799.1"/>
    <property type="molecule type" value="Genomic_DNA"/>
</dbReference>
<dbReference type="InterPro" id="IPR052192">
    <property type="entry name" value="Insect_Ionotropic_Sensory_Rcpt"/>
</dbReference>
<evidence type="ECO:0000256" key="5">
    <source>
        <dbReference type="ARBA" id="ARBA00023136"/>
    </source>
</evidence>
<evidence type="ECO:0000256" key="8">
    <source>
        <dbReference type="SAM" id="Phobius"/>
    </source>
</evidence>
<dbReference type="PANTHER" id="PTHR42643:SF24">
    <property type="entry name" value="IONOTROPIC RECEPTOR 60A"/>
    <property type="match status" value="1"/>
</dbReference>
<keyword evidence="3 8" id="KW-0812">Transmembrane</keyword>
<dbReference type="AlphaFoldDB" id="A0A232F8L2"/>
<evidence type="ECO:0008006" key="12">
    <source>
        <dbReference type="Google" id="ProtNLM"/>
    </source>
</evidence>
<feature type="signal peptide" evidence="9">
    <location>
        <begin position="1"/>
        <end position="21"/>
    </location>
</feature>
<evidence type="ECO:0000313" key="10">
    <source>
        <dbReference type="EMBL" id="OXU26799.1"/>
    </source>
</evidence>
<organism evidence="10 11">
    <name type="scientific">Trichomalopsis sarcophagae</name>
    <dbReference type="NCBI Taxonomy" id="543379"/>
    <lineage>
        <taxon>Eukaryota</taxon>
        <taxon>Metazoa</taxon>
        <taxon>Ecdysozoa</taxon>
        <taxon>Arthropoda</taxon>
        <taxon>Hexapoda</taxon>
        <taxon>Insecta</taxon>
        <taxon>Pterygota</taxon>
        <taxon>Neoptera</taxon>
        <taxon>Endopterygota</taxon>
        <taxon>Hymenoptera</taxon>
        <taxon>Apocrita</taxon>
        <taxon>Proctotrupomorpha</taxon>
        <taxon>Chalcidoidea</taxon>
        <taxon>Pteromalidae</taxon>
        <taxon>Pteromalinae</taxon>
        <taxon>Trichomalopsis</taxon>
    </lineage>
</organism>
<keyword evidence="2" id="KW-1003">Cell membrane</keyword>
<evidence type="ECO:0000256" key="3">
    <source>
        <dbReference type="ARBA" id="ARBA00022692"/>
    </source>
</evidence>
<accession>A0A232F8L2</accession>
<protein>
    <recommendedName>
        <fullName evidence="12">Ionotropic glutamate receptor C-terminal domain-containing protein</fullName>
    </recommendedName>
</protein>
<dbReference type="PANTHER" id="PTHR42643">
    <property type="entry name" value="IONOTROPIC RECEPTOR 20A-RELATED"/>
    <property type="match status" value="1"/>
</dbReference>
<dbReference type="OrthoDB" id="7679028at2759"/>
<evidence type="ECO:0000256" key="9">
    <source>
        <dbReference type="SAM" id="SignalP"/>
    </source>
</evidence>
<gene>
    <name evidence="10" type="ORF">TSAR_002221</name>
</gene>
<evidence type="ECO:0000256" key="7">
    <source>
        <dbReference type="ARBA" id="ARBA00023180"/>
    </source>
</evidence>
<keyword evidence="9" id="KW-0732">Signal</keyword>
<name>A0A232F8L2_9HYME</name>
<keyword evidence="4 8" id="KW-1133">Transmembrane helix</keyword>
<evidence type="ECO:0000256" key="6">
    <source>
        <dbReference type="ARBA" id="ARBA00023170"/>
    </source>
</evidence>
<comment type="subcellular location">
    <subcellularLocation>
        <location evidence="1">Cell membrane</location>
        <topology evidence="1">Multi-pass membrane protein</topology>
    </subcellularLocation>
</comment>
<proteinExistence type="predicted"/>
<sequence>MKLNCGIIYVCLCLKLYTCQAMMKTIKKSNIDSKKLEIIEDMVNHCFQNGTERIILAGNWTNDGEMLLKRLFFVRESATIVGSDEESVFSRNRKFKSMYHINETIVQETPFIATIYVIFIASNATLSLALNNIRSLVSWNYQAFFLIVNQNSTDGCGSVRTYLNTVWSFNVLSAVLLCYESNNKYSLYTFNPFASVAPSFWKSVEYHDDFQKNDGWTIFNHALDAGITHHSQCMEIKFDKTKNLHGYTIKTGVTVYEDIKILHDEQKIELDRYHGEKKKITGMLWSHLNATLNVSFYPSICTYDENHEFCGIMKDVMTSRVDYILNELYQRDFWKQQSYPHSSSGVCVVASTIPVTSTEKFLLVFTYKFWLTILTASIGSAVLLMYLLKQNIVYASLEFLRMILCPPSMQPPQDQSELEAGEYKSCIYACPLKYLINETHSTHIAKHRMKELFRVFITREDWPLLPRFDQILRRMSESGFFQLFYERRDLFLQKHAPRRKKEQSYKLSLKHIAIAFYALTGGLVLASAAFIAEVFVSIVNAKIDIASFCK</sequence>
<keyword evidence="11" id="KW-1185">Reference proteome</keyword>
<dbReference type="STRING" id="543379.A0A232F8L2"/>
<comment type="caution">
    <text evidence="10">The sequence shown here is derived from an EMBL/GenBank/DDBJ whole genome shotgun (WGS) entry which is preliminary data.</text>
</comment>
<dbReference type="GO" id="GO:0005886">
    <property type="term" value="C:plasma membrane"/>
    <property type="evidence" value="ECO:0007669"/>
    <property type="project" value="UniProtKB-SubCell"/>
</dbReference>
<evidence type="ECO:0000256" key="1">
    <source>
        <dbReference type="ARBA" id="ARBA00004651"/>
    </source>
</evidence>
<keyword evidence="7" id="KW-0325">Glycoprotein</keyword>
<reference evidence="10 11" key="1">
    <citation type="journal article" date="2017" name="Curr. Biol.">
        <title>The Evolution of Venom by Co-option of Single-Copy Genes.</title>
        <authorList>
            <person name="Martinson E.O."/>
            <person name="Mrinalini"/>
            <person name="Kelkar Y.D."/>
            <person name="Chang C.H."/>
            <person name="Werren J.H."/>
        </authorList>
    </citation>
    <scope>NUCLEOTIDE SEQUENCE [LARGE SCALE GENOMIC DNA]</scope>
    <source>
        <strain evidence="10 11">Alberta</strain>
        <tissue evidence="10">Whole body</tissue>
    </source>
</reference>
<evidence type="ECO:0000256" key="2">
    <source>
        <dbReference type="ARBA" id="ARBA00022475"/>
    </source>
</evidence>
<evidence type="ECO:0000256" key="4">
    <source>
        <dbReference type="ARBA" id="ARBA00022989"/>
    </source>
</evidence>